<gene>
    <name evidence="2" type="ORF">H8B21_05350</name>
</gene>
<organism evidence="2 3">
    <name type="scientific">Sphingobacterium chuzhouense</name>
    <dbReference type="NCBI Taxonomy" id="1742264"/>
    <lineage>
        <taxon>Bacteria</taxon>
        <taxon>Pseudomonadati</taxon>
        <taxon>Bacteroidota</taxon>
        <taxon>Sphingobacteriia</taxon>
        <taxon>Sphingobacteriales</taxon>
        <taxon>Sphingobacteriaceae</taxon>
        <taxon>Sphingobacterium</taxon>
    </lineage>
</organism>
<keyword evidence="1" id="KW-0812">Transmembrane</keyword>
<proteinExistence type="predicted"/>
<evidence type="ECO:0000256" key="1">
    <source>
        <dbReference type="SAM" id="Phobius"/>
    </source>
</evidence>
<protein>
    <submittedName>
        <fullName evidence="2">Uncharacterized protein</fullName>
    </submittedName>
</protein>
<sequence length="67" mass="7523">MNISLIPMNMIAGGTAMDIRMDTVHSHILMGWIRASDIQRIFLIIISDVLFVSILLLSVTLVLQWLA</sequence>
<keyword evidence="1" id="KW-1133">Transmembrane helix</keyword>
<keyword evidence="3" id="KW-1185">Reference proteome</keyword>
<accession>A0ABR7XQ48</accession>
<dbReference type="EMBL" id="JACNYL010000001">
    <property type="protein sequence ID" value="MBD1420997.1"/>
    <property type="molecule type" value="Genomic_DNA"/>
</dbReference>
<reference evidence="2 3" key="1">
    <citation type="submission" date="2020-08" db="EMBL/GenBank/DDBJ databases">
        <title>Sphingobacterium sp. DN00404 isolated from aquaculture water.</title>
        <authorList>
            <person name="Zhang M."/>
        </authorList>
    </citation>
    <scope>NUCLEOTIDE SEQUENCE [LARGE SCALE GENOMIC DNA]</scope>
    <source>
        <strain evidence="2 3">KCTC 42746</strain>
    </source>
</reference>
<evidence type="ECO:0000313" key="3">
    <source>
        <dbReference type="Proteomes" id="UP000651112"/>
    </source>
</evidence>
<dbReference type="Proteomes" id="UP000651112">
    <property type="component" value="Unassembled WGS sequence"/>
</dbReference>
<keyword evidence="1" id="KW-0472">Membrane</keyword>
<name>A0ABR7XQ48_9SPHI</name>
<evidence type="ECO:0000313" key="2">
    <source>
        <dbReference type="EMBL" id="MBD1420997.1"/>
    </source>
</evidence>
<comment type="caution">
    <text evidence="2">The sequence shown here is derived from an EMBL/GenBank/DDBJ whole genome shotgun (WGS) entry which is preliminary data.</text>
</comment>
<feature type="transmembrane region" description="Helical" evidence="1">
    <location>
        <begin position="41"/>
        <end position="66"/>
    </location>
</feature>